<keyword evidence="4" id="KW-0472">Membrane</keyword>
<feature type="transmembrane region" description="Helical" evidence="4">
    <location>
        <begin position="98"/>
        <end position="120"/>
    </location>
</feature>
<dbReference type="PANTHER" id="PTHR43343:SF3">
    <property type="entry name" value="PROTEASE DO-LIKE 8, CHLOROPLASTIC"/>
    <property type="match status" value="1"/>
</dbReference>
<dbReference type="Proteomes" id="UP000249720">
    <property type="component" value="Unassembled WGS sequence"/>
</dbReference>
<dbReference type="RefSeq" id="WP_245898002.1">
    <property type="nucleotide sequence ID" value="NZ_QKZV01000003.1"/>
</dbReference>
<keyword evidence="4" id="KW-1133">Transmembrane helix</keyword>
<keyword evidence="4" id="KW-0812">Transmembrane</keyword>
<sequence>MEDILLIQAIERYLDGSMLPDEKAYFEQLRKNSPEIDQMVVEHSMFLNQLNALSDRQHFKQTLHQTHQKLVNEGVIDEGTIVHTQSKIVSLWHKYKRVTAIAASVAGAIAIITSAIFSYFSPAVNANQIQQLSKDIEVIKRNQQVQGNIINEVKSKLPENARLISGGTGFLIDPKGYLITNAHVLRGSGAIVVNNKGQEFTASIVNIDPKVDLAILKINDKDYKPLKYIPYNIAKNSGDLGEEIFTLGYPRNEIVYTQGYLSAKTGFDGDTLSTQIQMSAYPGNSGGPVLNKKGEVIGILSTRQTHADGITFAIQSKNIYHLVNHLNDSDTASGFSKIKLPAKSYLMNISREEQVKKMEDCVFLVKAYNN</sequence>
<dbReference type="AlphaFoldDB" id="A0A2W7RS72"/>
<evidence type="ECO:0000256" key="1">
    <source>
        <dbReference type="ARBA" id="ARBA00010541"/>
    </source>
</evidence>
<evidence type="ECO:0000313" key="6">
    <source>
        <dbReference type="Proteomes" id="UP000249720"/>
    </source>
</evidence>
<dbReference type="GO" id="GO:0006508">
    <property type="term" value="P:proteolysis"/>
    <property type="evidence" value="ECO:0007669"/>
    <property type="project" value="UniProtKB-KW"/>
</dbReference>
<evidence type="ECO:0000256" key="4">
    <source>
        <dbReference type="SAM" id="Phobius"/>
    </source>
</evidence>
<organism evidence="5 6">
    <name type="scientific">Hydrotalea sandarakina</name>
    <dbReference type="NCBI Taxonomy" id="1004304"/>
    <lineage>
        <taxon>Bacteria</taxon>
        <taxon>Pseudomonadati</taxon>
        <taxon>Bacteroidota</taxon>
        <taxon>Chitinophagia</taxon>
        <taxon>Chitinophagales</taxon>
        <taxon>Chitinophagaceae</taxon>
        <taxon>Hydrotalea</taxon>
    </lineage>
</organism>
<gene>
    <name evidence="5" type="ORF">LX80_01249</name>
</gene>
<dbReference type="PANTHER" id="PTHR43343">
    <property type="entry name" value="PEPTIDASE S12"/>
    <property type="match status" value="1"/>
</dbReference>
<comment type="caution">
    <text evidence="5">The sequence shown here is derived from an EMBL/GenBank/DDBJ whole genome shotgun (WGS) entry which is preliminary data.</text>
</comment>
<keyword evidence="2" id="KW-0645">Protease</keyword>
<dbReference type="InterPro" id="IPR009003">
    <property type="entry name" value="Peptidase_S1_PA"/>
</dbReference>
<dbReference type="Pfam" id="PF13365">
    <property type="entry name" value="Trypsin_2"/>
    <property type="match status" value="1"/>
</dbReference>
<accession>A0A2W7RS72</accession>
<protein>
    <submittedName>
        <fullName evidence="5">Trypsin-like peptidase</fullName>
    </submittedName>
</protein>
<proteinExistence type="inferred from homology"/>
<dbReference type="Gene3D" id="2.40.10.10">
    <property type="entry name" value="Trypsin-like serine proteases"/>
    <property type="match status" value="2"/>
</dbReference>
<dbReference type="InterPro" id="IPR001940">
    <property type="entry name" value="Peptidase_S1C"/>
</dbReference>
<dbReference type="InterPro" id="IPR043504">
    <property type="entry name" value="Peptidase_S1_PA_chymotrypsin"/>
</dbReference>
<name>A0A2W7RS72_9BACT</name>
<keyword evidence="6" id="KW-1185">Reference proteome</keyword>
<comment type="similarity">
    <text evidence="1">Belongs to the peptidase S1C family.</text>
</comment>
<dbReference type="InterPro" id="IPR051201">
    <property type="entry name" value="Chloro_Bact_Ser_Proteases"/>
</dbReference>
<dbReference type="EMBL" id="QKZV01000003">
    <property type="protein sequence ID" value="PZX63598.1"/>
    <property type="molecule type" value="Genomic_DNA"/>
</dbReference>
<evidence type="ECO:0000256" key="2">
    <source>
        <dbReference type="ARBA" id="ARBA00022670"/>
    </source>
</evidence>
<reference evidence="5 6" key="1">
    <citation type="submission" date="2018-06" db="EMBL/GenBank/DDBJ databases">
        <title>Genomic Encyclopedia of Archaeal and Bacterial Type Strains, Phase II (KMG-II): from individual species to whole genera.</title>
        <authorList>
            <person name="Goeker M."/>
        </authorList>
    </citation>
    <scope>NUCLEOTIDE SEQUENCE [LARGE SCALE GENOMIC DNA]</scope>
    <source>
        <strain evidence="5 6">DSM 23241</strain>
    </source>
</reference>
<evidence type="ECO:0000256" key="3">
    <source>
        <dbReference type="ARBA" id="ARBA00022801"/>
    </source>
</evidence>
<dbReference type="PRINTS" id="PR00834">
    <property type="entry name" value="PROTEASES2C"/>
</dbReference>
<dbReference type="SUPFAM" id="SSF50494">
    <property type="entry name" value="Trypsin-like serine proteases"/>
    <property type="match status" value="1"/>
</dbReference>
<evidence type="ECO:0000313" key="5">
    <source>
        <dbReference type="EMBL" id="PZX63598.1"/>
    </source>
</evidence>
<dbReference type="GO" id="GO:0004252">
    <property type="term" value="F:serine-type endopeptidase activity"/>
    <property type="evidence" value="ECO:0007669"/>
    <property type="project" value="InterPro"/>
</dbReference>
<keyword evidence="3" id="KW-0378">Hydrolase</keyword>